<dbReference type="AlphaFoldDB" id="A0A9Q0C314"/>
<comment type="caution">
    <text evidence="2">The sequence shown here is derived from an EMBL/GenBank/DDBJ whole genome shotgun (WGS) entry which is preliminary data.</text>
</comment>
<keyword evidence="1" id="KW-0812">Transmembrane</keyword>
<keyword evidence="3" id="KW-1185">Reference proteome</keyword>
<reference evidence="2" key="1">
    <citation type="journal article" date="2022" name="Cell">
        <title>Repeat-based holocentromeres influence genome architecture and karyotype evolution.</title>
        <authorList>
            <person name="Hofstatter P.G."/>
            <person name="Thangavel G."/>
            <person name="Lux T."/>
            <person name="Neumann P."/>
            <person name="Vondrak T."/>
            <person name="Novak P."/>
            <person name="Zhang M."/>
            <person name="Costa L."/>
            <person name="Castellani M."/>
            <person name="Scott A."/>
            <person name="Toegelov H."/>
            <person name="Fuchs J."/>
            <person name="Mata-Sucre Y."/>
            <person name="Dias Y."/>
            <person name="Vanzela A.L.L."/>
            <person name="Huettel B."/>
            <person name="Almeida C.C.S."/>
            <person name="Simkova H."/>
            <person name="Souza G."/>
            <person name="Pedrosa-Harand A."/>
            <person name="Macas J."/>
            <person name="Mayer K.F.X."/>
            <person name="Houben A."/>
            <person name="Marques A."/>
        </authorList>
    </citation>
    <scope>NUCLEOTIDE SEQUENCE</scope>
    <source>
        <strain evidence="2">RhyBre1mFocal</strain>
    </source>
</reference>
<keyword evidence="1" id="KW-1133">Transmembrane helix</keyword>
<organism evidence="2 3">
    <name type="scientific">Rhynchospora breviuscula</name>
    <dbReference type="NCBI Taxonomy" id="2022672"/>
    <lineage>
        <taxon>Eukaryota</taxon>
        <taxon>Viridiplantae</taxon>
        <taxon>Streptophyta</taxon>
        <taxon>Embryophyta</taxon>
        <taxon>Tracheophyta</taxon>
        <taxon>Spermatophyta</taxon>
        <taxon>Magnoliopsida</taxon>
        <taxon>Liliopsida</taxon>
        <taxon>Poales</taxon>
        <taxon>Cyperaceae</taxon>
        <taxon>Cyperoideae</taxon>
        <taxon>Rhynchosporeae</taxon>
        <taxon>Rhynchospora</taxon>
    </lineage>
</organism>
<protein>
    <submittedName>
        <fullName evidence="2">Uncharacterized protein</fullName>
    </submittedName>
</protein>
<gene>
    <name evidence="2" type="ORF">LUZ63_017738</name>
</gene>
<dbReference type="OrthoDB" id="626019at2759"/>
<evidence type="ECO:0000313" key="3">
    <source>
        <dbReference type="Proteomes" id="UP001151287"/>
    </source>
</evidence>
<evidence type="ECO:0000256" key="1">
    <source>
        <dbReference type="SAM" id="Phobius"/>
    </source>
</evidence>
<accession>A0A9Q0C314</accession>
<dbReference type="EMBL" id="JAMQYH010000005">
    <property type="protein sequence ID" value="KAJ1686348.1"/>
    <property type="molecule type" value="Genomic_DNA"/>
</dbReference>
<dbReference type="Proteomes" id="UP001151287">
    <property type="component" value="Unassembled WGS sequence"/>
</dbReference>
<dbReference type="PANTHER" id="PTHR37244:SF1">
    <property type="entry name" value="NADP-SPECIFIC GLUTAMATE DEHYDROGENASE"/>
    <property type="match status" value="1"/>
</dbReference>
<feature type="transmembrane region" description="Helical" evidence="1">
    <location>
        <begin position="239"/>
        <end position="262"/>
    </location>
</feature>
<proteinExistence type="predicted"/>
<sequence>MGSTGSVGPDDNFEMGPILNQSLPTQPPFFDLKVFYLRLTNYYQPSHQSTLNRLTVNLIPVHPLTIAKANSRSESDSGSGLVCVSCSLRQDRVDNTSHESTFICTDSIRINGGIQFEVLNGEELLLAGTLDPCDASNRWVMTCRAESGFRKLESNDGALPTAELYIAGCHEGIPVILMESLDLGVAKDMPTFGTWALSGYRCYKPEDDGEFDYRSYNKAEYTDCEEEGELSWFNAGVKVGVGIGLGIFLGLGIGVGVLVQSYQSTARSFKRRLF</sequence>
<name>A0A9Q0C314_9POAL</name>
<evidence type="ECO:0000313" key="2">
    <source>
        <dbReference type="EMBL" id="KAJ1686348.1"/>
    </source>
</evidence>
<dbReference type="PANTHER" id="PTHR37244">
    <property type="entry name" value="NADP-SPECIFIC GLUTAMATE DEHYDROGENASE"/>
    <property type="match status" value="1"/>
</dbReference>
<keyword evidence="1" id="KW-0472">Membrane</keyword>